<keyword evidence="2" id="KW-0547">Nucleotide-binding</keyword>
<feature type="domain" description="IstB-like ATP-binding" evidence="1">
    <location>
        <begin position="24"/>
        <end position="113"/>
    </location>
</feature>
<dbReference type="EMBL" id="MT143275">
    <property type="protein sequence ID" value="QJA94961.1"/>
    <property type="molecule type" value="Genomic_DNA"/>
</dbReference>
<accession>A0A6M3LPG4</accession>
<keyword evidence="2" id="KW-0067">ATP-binding</keyword>
<dbReference type="GO" id="GO:0005524">
    <property type="term" value="F:ATP binding"/>
    <property type="evidence" value="ECO:0007669"/>
    <property type="project" value="UniProtKB-KW"/>
</dbReference>
<protein>
    <submittedName>
        <fullName evidence="2">Putative IstB domain protein ATP-binding protein</fullName>
    </submittedName>
</protein>
<dbReference type="InterPro" id="IPR002611">
    <property type="entry name" value="IstB_ATP-bd"/>
</dbReference>
<sequence length="113" mass="12960">MFRRIRATFNRSGGTQETENGIYSELANIPLLIVDDVGKEEVADARFVQRVWFNVINERYDNMLPIVITANLSPDEIASHLGSSRNNEAAFDRLYEMVNGIFWENTGGSYRRK</sequence>
<dbReference type="AlphaFoldDB" id="A0A6M3LPG4"/>
<evidence type="ECO:0000259" key="1">
    <source>
        <dbReference type="Pfam" id="PF01695"/>
    </source>
</evidence>
<dbReference type="InterPro" id="IPR027417">
    <property type="entry name" value="P-loop_NTPase"/>
</dbReference>
<dbReference type="Pfam" id="PF01695">
    <property type="entry name" value="IstB_IS21"/>
    <property type="match status" value="1"/>
</dbReference>
<dbReference type="Gene3D" id="3.40.50.300">
    <property type="entry name" value="P-loop containing nucleotide triphosphate hydrolases"/>
    <property type="match status" value="1"/>
</dbReference>
<proteinExistence type="predicted"/>
<evidence type="ECO:0000313" key="2">
    <source>
        <dbReference type="EMBL" id="QJA94961.1"/>
    </source>
</evidence>
<gene>
    <name evidence="2" type="ORF">MM415B03693_0007</name>
</gene>
<dbReference type="SUPFAM" id="SSF52540">
    <property type="entry name" value="P-loop containing nucleoside triphosphate hydrolases"/>
    <property type="match status" value="1"/>
</dbReference>
<reference evidence="2" key="1">
    <citation type="submission" date="2020-03" db="EMBL/GenBank/DDBJ databases">
        <title>The deep terrestrial virosphere.</title>
        <authorList>
            <person name="Holmfeldt K."/>
            <person name="Nilsson E."/>
            <person name="Simone D."/>
            <person name="Lopez-Fernandez M."/>
            <person name="Wu X."/>
            <person name="de Brujin I."/>
            <person name="Lundin D."/>
            <person name="Andersson A."/>
            <person name="Bertilsson S."/>
            <person name="Dopson M."/>
        </authorList>
    </citation>
    <scope>NUCLEOTIDE SEQUENCE</scope>
    <source>
        <strain evidence="2">MM415B03693</strain>
    </source>
</reference>
<name>A0A6M3LPG4_9ZZZZ</name>
<organism evidence="2">
    <name type="scientific">viral metagenome</name>
    <dbReference type="NCBI Taxonomy" id="1070528"/>
    <lineage>
        <taxon>unclassified sequences</taxon>
        <taxon>metagenomes</taxon>
        <taxon>organismal metagenomes</taxon>
    </lineage>
</organism>